<dbReference type="GO" id="GO:0004808">
    <property type="term" value="F:tRNA (5-methylaminomethyl-2-thiouridylate)(34)-methyltransferase activity"/>
    <property type="evidence" value="ECO:0007669"/>
    <property type="project" value="InterPro"/>
</dbReference>
<proteinExistence type="predicted"/>
<name>A0A8X8IDV7_9BACT</name>
<reference evidence="2 3" key="1">
    <citation type="submission" date="2016-10" db="EMBL/GenBank/DDBJ databases">
        <authorList>
            <person name="Varghese N."/>
            <person name="Submissions S."/>
        </authorList>
    </citation>
    <scope>NUCLEOTIDE SEQUENCE [LARGE SCALE GENOMIC DNA]</scope>
    <source>
        <strain evidence="2 3">DSM 25353</strain>
    </source>
</reference>
<dbReference type="AlphaFoldDB" id="A0A8X8IDV7"/>
<keyword evidence="3" id="KW-1185">Reference proteome</keyword>
<sequence length="222" mass="24735">MQREIRLTADGSHTVAIPAMDVSYHSKHGAVSESMQVYIEAGLLTCMNGFASDPVCIFEMGFGTGLNALLSLREAINQRRNIFYLAIERYPLTTTEAALLNYGRITGLEDAFQFLHTAAWEKPVSINPFFTLHKTQAALQDFTTGYSFHCIYFDAFAPETQPELWTTGIFSQLFPLLLPGGCLVTYSSKSIVRKAMTAAGFRVEKIPGPHGKREMARAWKPQ</sequence>
<dbReference type="Gene3D" id="3.40.50.150">
    <property type="entry name" value="Vaccinia Virus protein VP39"/>
    <property type="match status" value="1"/>
</dbReference>
<dbReference type="GO" id="GO:0032259">
    <property type="term" value="P:methylation"/>
    <property type="evidence" value="ECO:0007669"/>
    <property type="project" value="UniProtKB-KW"/>
</dbReference>
<keyword evidence="2" id="KW-0489">Methyltransferase</keyword>
<dbReference type="Pfam" id="PF05430">
    <property type="entry name" value="Methyltransf_30"/>
    <property type="match status" value="1"/>
</dbReference>
<dbReference type="SUPFAM" id="SSF53335">
    <property type="entry name" value="S-adenosyl-L-methionine-dependent methyltransferases"/>
    <property type="match status" value="1"/>
</dbReference>
<dbReference type="Proteomes" id="UP000198711">
    <property type="component" value="Unassembled WGS sequence"/>
</dbReference>
<dbReference type="GO" id="GO:0016645">
    <property type="term" value="F:oxidoreductase activity, acting on the CH-NH group of donors"/>
    <property type="evidence" value="ECO:0007669"/>
    <property type="project" value="InterPro"/>
</dbReference>
<dbReference type="NCBIfam" id="NF033855">
    <property type="entry name" value="tRNA_MNMC2"/>
    <property type="match status" value="1"/>
</dbReference>
<dbReference type="InterPro" id="IPR029063">
    <property type="entry name" value="SAM-dependent_MTases_sf"/>
</dbReference>
<dbReference type="PANTHER" id="PTHR39963">
    <property type="entry name" value="SLL0983 PROTEIN"/>
    <property type="match status" value="1"/>
</dbReference>
<dbReference type="RefSeq" id="WP_092723187.1">
    <property type="nucleotide sequence ID" value="NZ_FNNO01000004.1"/>
</dbReference>
<comment type="caution">
    <text evidence="2">The sequence shown here is derived from an EMBL/GenBank/DDBJ whole genome shotgun (WGS) entry which is preliminary data.</text>
</comment>
<evidence type="ECO:0000259" key="1">
    <source>
        <dbReference type="Pfam" id="PF05430"/>
    </source>
</evidence>
<keyword evidence="2" id="KW-0808">Transferase</keyword>
<organism evidence="2 3">
    <name type="scientific">Hydrobacter penzbergensis</name>
    <dbReference type="NCBI Taxonomy" id="1235997"/>
    <lineage>
        <taxon>Bacteria</taxon>
        <taxon>Pseudomonadati</taxon>
        <taxon>Bacteroidota</taxon>
        <taxon>Chitinophagia</taxon>
        <taxon>Chitinophagales</taxon>
        <taxon>Chitinophagaceae</taxon>
        <taxon>Hydrobacter</taxon>
    </lineage>
</organism>
<evidence type="ECO:0000313" key="2">
    <source>
        <dbReference type="EMBL" id="SDW62964.1"/>
    </source>
</evidence>
<feature type="domain" description="MnmC-like methyltransferase" evidence="1">
    <location>
        <begin position="146"/>
        <end position="221"/>
    </location>
</feature>
<dbReference type="PANTHER" id="PTHR39963:SF1">
    <property type="entry name" value="MNMC-LIKE METHYLTRANSFERASE DOMAIN-CONTAINING PROTEIN"/>
    <property type="match status" value="1"/>
</dbReference>
<dbReference type="InterPro" id="IPR008471">
    <property type="entry name" value="MnmC-like_methylTransf"/>
</dbReference>
<dbReference type="EMBL" id="FNNO01000004">
    <property type="protein sequence ID" value="SDW62964.1"/>
    <property type="molecule type" value="Genomic_DNA"/>
</dbReference>
<gene>
    <name evidence="2" type="ORF">SAMN05444410_104152</name>
</gene>
<dbReference type="InterPro" id="IPR047785">
    <property type="entry name" value="tRNA_MNMC2"/>
</dbReference>
<evidence type="ECO:0000313" key="3">
    <source>
        <dbReference type="Proteomes" id="UP000198711"/>
    </source>
</evidence>
<protein>
    <submittedName>
        <fullName evidence="2">tRNA U34 5-methylaminomethyl-2-thiouridine-forming methyltransferase MnmC</fullName>
    </submittedName>
</protein>
<accession>A0A8X8IDV7</accession>